<dbReference type="AlphaFoldDB" id="A0A0R2CGL2"/>
<dbReference type="OrthoDB" id="9810648at2"/>
<evidence type="ECO:0000256" key="10">
    <source>
        <dbReference type="ARBA" id="ARBA00035861"/>
    </source>
</evidence>
<evidence type="ECO:0000256" key="9">
    <source>
        <dbReference type="ARBA" id="ARBA00023204"/>
    </source>
</evidence>
<comment type="catalytic activity">
    <reaction evidence="10">
        <text>8-oxo-dGTP + H2O = 8-oxo-dGMP + diphosphate + H(+)</text>
        <dbReference type="Rhea" id="RHEA:31575"/>
        <dbReference type="ChEBI" id="CHEBI:15377"/>
        <dbReference type="ChEBI" id="CHEBI:15378"/>
        <dbReference type="ChEBI" id="CHEBI:33019"/>
        <dbReference type="ChEBI" id="CHEBI:63224"/>
        <dbReference type="ChEBI" id="CHEBI:77896"/>
        <dbReference type="EC" id="3.6.1.55"/>
    </reaction>
</comment>
<gene>
    <name evidence="13" type="ORF">FC80_GL000839</name>
</gene>
<dbReference type="InterPro" id="IPR000086">
    <property type="entry name" value="NUDIX_hydrolase_dom"/>
</dbReference>
<comment type="cofactor">
    <cofactor evidence="1">
        <name>Mg(2+)</name>
        <dbReference type="ChEBI" id="CHEBI:18420"/>
    </cofactor>
</comment>
<evidence type="ECO:0000256" key="11">
    <source>
        <dbReference type="ARBA" id="ARBA00038905"/>
    </source>
</evidence>
<dbReference type="PROSITE" id="PS51462">
    <property type="entry name" value="NUDIX"/>
    <property type="match status" value="1"/>
</dbReference>
<comment type="similarity">
    <text evidence="2">Belongs to the Nudix hydrolase family.</text>
</comment>
<dbReference type="GO" id="GO:0006260">
    <property type="term" value="P:DNA replication"/>
    <property type="evidence" value="ECO:0007669"/>
    <property type="project" value="UniProtKB-KW"/>
</dbReference>
<evidence type="ECO:0000256" key="5">
    <source>
        <dbReference type="ARBA" id="ARBA00022723"/>
    </source>
</evidence>
<keyword evidence="6" id="KW-0227">DNA damage</keyword>
<reference evidence="13 14" key="1">
    <citation type="journal article" date="2015" name="Genome Announc.">
        <title>Expanding the biotechnology potential of lactobacilli through comparative genomics of 213 strains and associated genera.</title>
        <authorList>
            <person name="Sun Z."/>
            <person name="Harris H.M."/>
            <person name="McCann A."/>
            <person name="Guo C."/>
            <person name="Argimon S."/>
            <person name="Zhang W."/>
            <person name="Yang X."/>
            <person name="Jeffery I.B."/>
            <person name="Cooney J.C."/>
            <person name="Kagawa T.F."/>
            <person name="Liu W."/>
            <person name="Song Y."/>
            <person name="Salvetti E."/>
            <person name="Wrobel A."/>
            <person name="Rasinkangas P."/>
            <person name="Parkhill J."/>
            <person name="Rea M.C."/>
            <person name="O'Sullivan O."/>
            <person name="Ritari J."/>
            <person name="Douillard F.P."/>
            <person name="Paul Ross R."/>
            <person name="Yang R."/>
            <person name="Briner A.E."/>
            <person name="Felis G.E."/>
            <person name="de Vos W.M."/>
            <person name="Barrangou R."/>
            <person name="Klaenhammer T.R."/>
            <person name="Caufield P.W."/>
            <person name="Cui Y."/>
            <person name="Zhang H."/>
            <person name="O'Toole P.W."/>
        </authorList>
    </citation>
    <scope>NUCLEOTIDE SEQUENCE [LARGE SCALE GENOMIC DNA]</scope>
    <source>
        <strain evidence="13 14">DSM 21116</strain>
    </source>
</reference>
<organism evidence="13 14">
    <name type="scientific">Liquorilactobacillus cacaonum DSM 21116</name>
    <dbReference type="NCBI Taxonomy" id="1423729"/>
    <lineage>
        <taxon>Bacteria</taxon>
        <taxon>Bacillati</taxon>
        <taxon>Bacillota</taxon>
        <taxon>Bacilli</taxon>
        <taxon>Lactobacillales</taxon>
        <taxon>Lactobacillaceae</taxon>
        <taxon>Liquorilactobacillus</taxon>
    </lineage>
</organism>
<dbReference type="GO" id="GO:0046872">
    <property type="term" value="F:metal ion binding"/>
    <property type="evidence" value="ECO:0007669"/>
    <property type="project" value="UniProtKB-KW"/>
</dbReference>
<proteinExistence type="inferred from homology"/>
<evidence type="ECO:0000256" key="6">
    <source>
        <dbReference type="ARBA" id="ARBA00022763"/>
    </source>
</evidence>
<dbReference type="GO" id="GO:0044716">
    <property type="term" value="F:8-oxo-GDP phosphatase activity"/>
    <property type="evidence" value="ECO:0007669"/>
    <property type="project" value="TreeGrafter"/>
</dbReference>
<keyword evidence="4" id="KW-0235">DNA replication</keyword>
<keyword evidence="7" id="KW-0378">Hydrolase</keyword>
<evidence type="ECO:0000256" key="2">
    <source>
        <dbReference type="ARBA" id="ARBA00005582"/>
    </source>
</evidence>
<sequence length="140" mass="15972">MKIINVVGAAILKDNKILVSKRKEDKILGNLWEFPGGKVEIGETPQMALKREIREEFHDEVIIGNQIGEAVNFTYQFGTVNLTVFFARLKSNNLDLTVHSKVKWSIKEDLIKFNWAQADKPVVDALLKIDLQKVFFNENG</sequence>
<keyword evidence="14" id="KW-1185">Reference proteome</keyword>
<evidence type="ECO:0000256" key="4">
    <source>
        <dbReference type="ARBA" id="ARBA00022705"/>
    </source>
</evidence>
<evidence type="ECO:0000256" key="1">
    <source>
        <dbReference type="ARBA" id="ARBA00001946"/>
    </source>
</evidence>
<evidence type="ECO:0000313" key="14">
    <source>
        <dbReference type="Proteomes" id="UP000051131"/>
    </source>
</evidence>
<dbReference type="PRINTS" id="PR00502">
    <property type="entry name" value="NUDIXFAMILY"/>
</dbReference>
<dbReference type="RefSeq" id="WP_057829068.1">
    <property type="nucleotide sequence ID" value="NZ_AYZE01000014.1"/>
</dbReference>
<dbReference type="GO" id="GO:0008413">
    <property type="term" value="F:8-oxo-7,8-dihydroguanosine triphosphate pyrophosphatase activity"/>
    <property type="evidence" value="ECO:0007669"/>
    <property type="project" value="TreeGrafter"/>
</dbReference>
<dbReference type="GO" id="GO:0044715">
    <property type="term" value="F:8-oxo-dGDP phosphatase activity"/>
    <property type="evidence" value="ECO:0007669"/>
    <property type="project" value="TreeGrafter"/>
</dbReference>
<evidence type="ECO:0000259" key="12">
    <source>
        <dbReference type="PROSITE" id="PS51462"/>
    </source>
</evidence>
<dbReference type="InterPro" id="IPR015797">
    <property type="entry name" value="NUDIX_hydrolase-like_dom_sf"/>
</dbReference>
<feature type="domain" description="Nudix hydrolase" evidence="12">
    <location>
        <begin position="2"/>
        <end position="127"/>
    </location>
</feature>
<dbReference type="EMBL" id="AYZE01000014">
    <property type="protein sequence ID" value="KRM90845.1"/>
    <property type="molecule type" value="Genomic_DNA"/>
</dbReference>
<keyword evidence="8" id="KW-0460">Magnesium</keyword>
<evidence type="ECO:0000256" key="8">
    <source>
        <dbReference type="ARBA" id="ARBA00022842"/>
    </source>
</evidence>
<dbReference type="Gene3D" id="3.90.79.10">
    <property type="entry name" value="Nucleoside Triphosphate Pyrophosphohydrolase"/>
    <property type="match status" value="1"/>
</dbReference>
<comment type="caution">
    <text evidence="13">The sequence shown here is derived from an EMBL/GenBank/DDBJ whole genome shotgun (WGS) entry which is preliminary data.</text>
</comment>
<dbReference type="GO" id="GO:0006281">
    <property type="term" value="P:DNA repair"/>
    <property type="evidence" value="ECO:0007669"/>
    <property type="project" value="UniProtKB-KW"/>
</dbReference>
<dbReference type="SUPFAM" id="SSF55811">
    <property type="entry name" value="Nudix"/>
    <property type="match status" value="1"/>
</dbReference>
<dbReference type="InterPro" id="IPR047127">
    <property type="entry name" value="MutT-like"/>
</dbReference>
<dbReference type="Proteomes" id="UP000051131">
    <property type="component" value="Unassembled WGS sequence"/>
</dbReference>
<dbReference type="PANTHER" id="PTHR47707:SF1">
    <property type="entry name" value="NUDIX HYDROLASE FAMILY PROTEIN"/>
    <property type="match status" value="1"/>
</dbReference>
<dbReference type="Pfam" id="PF14815">
    <property type="entry name" value="NUDIX_4"/>
    <property type="match status" value="1"/>
</dbReference>
<dbReference type="PANTHER" id="PTHR47707">
    <property type="entry name" value="8-OXO-DGTP DIPHOSPHATASE"/>
    <property type="match status" value="1"/>
</dbReference>
<dbReference type="InterPro" id="IPR020476">
    <property type="entry name" value="Nudix_hydrolase"/>
</dbReference>
<evidence type="ECO:0000256" key="3">
    <source>
        <dbReference type="ARBA" id="ARBA00022457"/>
    </source>
</evidence>
<keyword evidence="3" id="KW-0515">Mutator protein</keyword>
<dbReference type="PATRIC" id="fig|1423729.3.peg.849"/>
<evidence type="ECO:0000256" key="7">
    <source>
        <dbReference type="ARBA" id="ARBA00022801"/>
    </source>
</evidence>
<keyword evidence="9" id="KW-0234">DNA repair</keyword>
<accession>A0A0R2CGL2</accession>
<keyword evidence="5" id="KW-0479">Metal-binding</keyword>
<dbReference type="InterPro" id="IPR029119">
    <property type="entry name" value="MutY_C"/>
</dbReference>
<dbReference type="EC" id="3.6.1.55" evidence="11"/>
<name>A0A0R2CGL2_9LACO</name>
<dbReference type="STRING" id="1423729.FC80_GL000839"/>
<dbReference type="GO" id="GO:0035539">
    <property type="term" value="F:8-oxo-7,8-dihydrodeoxyguanosine triphosphate pyrophosphatase activity"/>
    <property type="evidence" value="ECO:0007669"/>
    <property type="project" value="UniProtKB-EC"/>
</dbReference>
<dbReference type="CDD" id="cd03425">
    <property type="entry name" value="NUDIX_MutT_NudA_like"/>
    <property type="match status" value="1"/>
</dbReference>
<protein>
    <recommendedName>
        <fullName evidence="11">8-oxo-dGTP diphosphatase</fullName>
        <ecNumber evidence="11">3.6.1.55</ecNumber>
    </recommendedName>
</protein>
<evidence type="ECO:0000313" key="13">
    <source>
        <dbReference type="EMBL" id="KRM90845.1"/>
    </source>
</evidence>